<sequence>MGIQRAMLRRAIRGLATFAEGDVVMIRSVVRSDRCWLSEPLREGGKVNINQGTISHDDIVGMKSRSLVKSSQNNSYIVTEASTEDYITLSRRAATPIYPLDANAIVSLADLHVDFPELTPAGGLKEPPLQFFEAGTGHGSLTLAIVSRLHPANCFYKSHGVRGAILHSIDRNEAHSNVGKRTIRQFRRGMYIDDVEFHLAESPSEWLSRADHWKSLDPSEEFLSGAFLDLPDLSGAMGPLSKYLKQDAPLVVFCPSITQILDVLTTIREEDIKLTHIRTVQLMPGMGGGLQDWDTRYTRVKVTGEESIICRPRVGSRLVGGGFVAVFKKLPRDAILKS</sequence>
<name>A0A0H5C4L3_CYBJN</name>
<reference evidence="5" key="1">
    <citation type="journal article" date="2015" name="J. Biotechnol.">
        <title>The structure of the Cyberlindnera jadinii genome and its relation to Candida utilis analyzed by the occurrence of single nucleotide polymorphisms.</title>
        <authorList>
            <person name="Rupp O."/>
            <person name="Brinkrolf K."/>
            <person name="Buerth C."/>
            <person name="Kunigo M."/>
            <person name="Schneider J."/>
            <person name="Jaenicke S."/>
            <person name="Goesmann A."/>
            <person name="Puehler A."/>
            <person name="Jaeger K.-E."/>
            <person name="Ernst J.F."/>
        </authorList>
    </citation>
    <scope>NUCLEOTIDE SEQUENCE [LARGE SCALE GENOMIC DNA]</scope>
    <source>
        <strain evidence="5">ATCC 18201 / CBS 1600 / BCRC 20928 / JCM 3617 / NBRC 0987 / NRRL Y-1542</strain>
    </source>
</reference>
<organism evidence="4 5">
    <name type="scientific">Cyberlindnera jadinii (strain ATCC 18201 / CBS 1600 / BCRC 20928 / JCM 3617 / NBRC 0987 / NRRL Y-1542)</name>
    <name type="common">Torula yeast</name>
    <name type="synonym">Candida utilis</name>
    <dbReference type="NCBI Taxonomy" id="983966"/>
    <lineage>
        <taxon>Eukaryota</taxon>
        <taxon>Fungi</taxon>
        <taxon>Dikarya</taxon>
        <taxon>Ascomycota</taxon>
        <taxon>Saccharomycotina</taxon>
        <taxon>Saccharomycetes</taxon>
        <taxon>Phaffomycetales</taxon>
        <taxon>Phaffomycetaceae</taxon>
        <taxon>Cyberlindnera</taxon>
    </lineage>
</organism>
<protein>
    <recommendedName>
        <fullName evidence="2">tRNA (adenine(58)-N(1))-methyltransferase catalytic subunit TRM61</fullName>
        <ecNumber evidence="1">2.1.1.220</ecNumber>
    </recommendedName>
    <alternativeName>
        <fullName evidence="3">tRNA(m1A58)-methyltransferase subunit TRM61</fullName>
    </alternativeName>
</protein>
<dbReference type="GO" id="GO:0005739">
    <property type="term" value="C:mitochondrion"/>
    <property type="evidence" value="ECO:0007669"/>
    <property type="project" value="TreeGrafter"/>
</dbReference>
<dbReference type="EMBL" id="CDQK01000003">
    <property type="protein sequence ID" value="CEP22921.1"/>
    <property type="molecule type" value="Genomic_DNA"/>
</dbReference>
<gene>
    <name evidence="4" type="ORF">BN1211_3380</name>
</gene>
<dbReference type="GO" id="GO:0160107">
    <property type="term" value="F:tRNA (adenine(58)-N1)-methyltransferase activity"/>
    <property type="evidence" value="ECO:0007669"/>
    <property type="project" value="UniProtKB-EC"/>
</dbReference>
<dbReference type="InterPro" id="IPR014816">
    <property type="entry name" value="tRNA_MeTrfase_Gcd14"/>
</dbReference>
<dbReference type="SUPFAM" id="SSF53335">
    <property type="entry name" value="S-adenosyl-L-methionine-dependent methyltransferases"/>
    <property type="match status" value="1"/>
</dbReference>
<dbReference type="EC" id="2.1.1.220" evidence="1"/>
<dbReference type="PANTHER" id="PTHR12133">
    <property type="entry name" value="TRNA (ADENINE(58)-N(1))-METHYLTRANSFERASE"/>
    <property type="match status" value="1"/>
</dbReference>
<evidence type="ECO:0000256" key="3">
    <source>
        <dbReference type="ARBA" id="ARBA00033309"/>
    </source>
</evidence>
<evidence type="ECO:0000256" key="2">
    <source>
        <dbReference type="ARBA" id="ARBA00015963"/>
    </source>
</evidence>
<dbReference type="GO" id="GO:0030488">
    <property type="term" value="P:tRNA methylation"/>
    <property type="evidence" value="ECO:0007669"/>
    <property type="project" value="InterPro"/>
</dbReference>
<dbReference type="PROSITE" id="PS51620">
    <property type="entry name" value="SAM_TRM61"/>
    <property type="match status" value="1"/>
</dbReference>
<dbReference type="AlphaFoldDB" id="A0A0H5C4L3"/>
<evidence type="ECO:0000256" key="1">
    <source>
        <dbReference type="ARBA" id="ARBA00012796"/>
    </source>
</evidence>
<dbReference type="Proteomes" id="UP000038830">
    <property type="component" value="Unassembled WGS sequence"/>
</dbReference>
<accession>A0A0H5C4L3</accession>
<dbReference type="Gene3D" id="3.40.50.150">
    <property type="entry name" value="Vaccinia Virus protein VP39"/>
    <property type="match status" value="1"/>
</dbReference>
<evidence type="ECO:0000313" key="5">
    <source>
        <dbReference type="Proteomes" id="UP000038830"/>
    </source>
</evidence>
<dbReference type="PANTHER" id="PTHR12133:SF1">
    <property type="entry name" value="TRNA (ADENINE(58)-N(1))-METHYLTRANSFERASE, MITOCHONDRIAL"/>
    <property type="match status" value="1"/>
</dbReference>
<proteinExistence type="predicted"/>
<evidence type="ECO:0000313" key="4">
    <source>
        <dbReference type="EMBL" id="CEP22921.1"/>
    </source>
</evidence>
<dbReference type="GO" id="GO:0031515">
    <property type="term" value="C:tRNA (m1A) methyltransferase complex"/>
    <property type="evidence" value="ECO:0007669"/>
    <property type="project" value="InterPro"/>
</dbReference>
<dbReference type="InterPro" id="IPR029063">
    <property type="entry name" value="SAM-dependent_MTases_sf"/>
</dbReference>